<reference evidence="1 2" key="1">
    <citation type="submission" date="2018-07" db="EMBL/GenBank/DDBJ databases">
        <title>Chryseobacterium lacus sp. nov., isolated from lake water.</title>
        <authorList>
            <person name="Li C.-M."/>
        </authorList>
    </citation>
    <scope>NUCLEOTIDE SEQUENCE [LARGE SCALE GENOMIC DNA]</scope>
    <source>
        <strain evidence="1 2">YLOS41</strain>
    </source>
</reference>
<sequence length="133" mass="16354">MKYTFQDKEQIEYNIPLITRSSNLGIGLIWFFVCPFTGKVCRKVHLINGRFRHRSALPRLMYQNQIEAKKWREWNRIFANDFTIYTELYSKYFKRYYKGKMTKRFARLSKKIEETENNFNADEYLKLFKSYKN</sequence>
<keyword evidence="2" id="KW-1185">Reference proteome</keyword>
<dbReference type="Proteomes" id="UP000252172">
    <property type="component" value="Unassembled WGS sequence"/>
</dbReference>
<proteinExistence type="predicted"/>
<evidence type="ECO:0000313" key="2">
    <source>
        <dbReference type="Proteomes" id="UP000252172"/>
    </source>
</evidence>
<gene>
    <name evidence="1" type="ORF">DQ356_00270</name>
</gene>
<evidence type="ECO:0000313" key="1">
    <source>
        <dbReference type="EMBL" id="RCU44702.1"/>
    </source>
</evidence>
<dbReference type="AlphaFoldDB" id="A0A368N2D8"/>
<comment type="caution">
    <text evidence="1">The sequence shown here is derived from an EMBL/GenBank/DDBJ whole genome shotgun (WGS) entry which is preliminary data.</text>
</comment>
<dbReference type="EMBL" id="QPIE01000001">
    <property type="protein sequence ID" value="RCU44702.1"/>
    <property type="molecule type" value="Genomic_DNA"/>
</dbReference>
<name>A0A368N2D8_9FLAO</name>
<organism evidence="1 2">
    <name type="scientific">Chryseobacterium lacus</name>
    <dbReference type="NCBI Taxonomy" id="2058346"/>
    <lineage>
        <taxon>Bacteria</taxon>
        <taxon>Pseudomonadati</taxon>
        <taxon>Bacteroidota</taxon>
        <taxon>Flavobacteriia</taxon>
        <taxon>Flavobacteriales</taxon>
        <taxon>Weeksellaceae</taxon>
        <taxon>Chryseobacterium group</taxon>
        <taxon>Chryseobacterium</taxon>
    </lineage>
</organism>
<protein>
    <submittedName>
        <fullName evidence="1">Uncharacterized protein</fullName>
    </submittedName>
</protein>
<accession>A0A368N2D8</accession>